<gene>
    <name evidence="3" type="primary">pqiA2</name>
    <name evidence="3" type="ORF">BGL_1c05840</name>
</gene>
<evidence type="ECO:0000313" key="4">
    <source>
        <dbReference type="Proteomes" id="UP000031838"/>
    </source>
</evidence>
<dbReference type="Pfam" id="PF04403">
    <property type="entry name" value="PqiA"/>
    <property type="match status" value="1"/>
</dbReference>
<name>A0A0B6RVM1_BURPL</name>
<feature type="transmembrane region" description="Helical" evidence="2">
    <location>
        <begin position="47"/>
        <end position="67"/>
    </location>
</feature>
<accession>A0A0B6RVM1</accession>
<keyword evidence="2" id="KW-0812">Transmembrane</keyword>
<reference evidence="3 4" key="2">
    <citation type="journal article" date="2016" name="Appl. Microbiol. Biotechnol.">
        <title>Mutations improving production and secretion of extracellular lipase by Burkholderia glumae PG1.</title>
        <authorList>
            <person name="Knapp A."/>
            <person name="Voget S."/>
            <person name="Gao R."/>
            <person name="Zaburannyi N."/>
            <person name="Krysciak D."/>
            <person name="Breuer M."/>
            <person name="Hauer B."/>
            <person name="Streit W.R."/>
            <person name="Muller R."/>
            <person name="Daniel R."/>
            <person name="Jaeger K.E."/>
        </authorList>
    </citation>
    <scope>NUCLEOTIDE SEQUENCE [LARGE SCALE GENOMIC DNA]</scope>
    <source>
        <strain evidence="3 4">PG1</strain>
    </source>
</reference>
<reference evidence="4" key="1">
    <citation type="submission" date="2011-03" db="EMBL/GenBank/DDBJ databases">
        <authorList>
            <person name="Voget S."/>
            <person name="Streit W.R."/>
            <person name="Jaeger K.E."/>
            <person name="Daniel R."/>
        </authorList>
    </citation>
    <scope>NUCLEOTIDE SEQUENCE [LARGE SCALE GENOMIC DNA]</scope>
    <source>
        <strain evidence="4">PG1</strain>
    </source>
</reference>
<keyword evidence="4" id="KW-1185">Reference proteome</keyword>
<dbReference type="HOGENOM" id="CLU_041903_1_1_4"/>
<evidence type="ECO:0000256" key="1">
    <source>
        <dbReference type="SAM" id="MobiDB-lite"/>
    </source>
</evidence>
<keyword evidence="2" id="KW-1133">Transmembrane helix</keyword>
<proteinExistence type="predicted"/>
<keyword evidence="2" id="KW-0472">Membrane</keyword>
<dbReference type="EMBL" id="CP002580">
    <property type="protein sequence ID" value="AJK45120.1"/>
    <property type="molecule type" value="Genomic_DNA"/>
</dbReference>
<dbReference type="InterPro" id="IPR007498">
    <property type="entry name" value="PqiA-like"/>
</dbReference>
<evidence type="ECO:0000256" key="2">
    <source>
        <dbReference type="SAM" id="Phobius"/>
    </source>
</evidence>
<dbReference type="KEGG" id="bgp:BGL_1c05840"/>
<feature type="transmembrane region" description="Helical" evidence="2">
    <location>
        <begin position="139"/>
        <end position="158"/>
    </location>
</feature>
<feature type="compositionally biased region" description="Low complexity" evidence="1">
    <location>
        <begin position="209"/>
        <end position="256"/>
    </location>
</feature>
<protein>
    <submittedName>
        <fullName evidence="3">Paraquat-inducible protein A</fullName>
    </submittedName>
</protein>
<sequence>MERNDLIACHECDALLHKPQLSRKESARCPRCDALLYRSGSTRIEPLCALTLAALITFVIAQTFPILEMDVNGIHVQTTLLGALGALWDQGMQIVAIMVFCSTLLFPLIEMAALLYVLFSLRAGHVPPGFNAVLRAIQLVRPWGMIEVFMLGILVTIVKMVSLARVVPEAALFAFGVLTLMLAVVVMFDPRALWDVADALRARRDGAPDGDAPDAPDAPGASGRAGHPAAAPASIRSAPSAGPAGPAAPATGAPRQ</sequence>
<organism evidence="3 4">
    <name type="scientific">Burkholderia plantarii</name>
    <dbReference type="NCBI Taxonomy" id="41899"/>
    <lineage>
        <taxon>Bacteria</taxon>
        <taxon>Pseudomonadati</taxon>
        <taxon>Pseudomonadota</taxon>
        <taxon>Betaproteobacteria</taxon>
        <taxon>Burkholderiales</taxon>
        <taxon>Burkholderiaceae</taxon>
        <taxon>Burkholderia</taxon>
    </lineage>
</organism>
<dbReference type="AlphaFoldDB" id="A0A0B6RVM1"/>
<dbReference type="Proteomes" id="UP000031838">
    <property type="component" value="Chromosome 1"/>
</dbReference>
<evidence type="ECO:0000313" key="3">
    <source>
        <dbReference type="EMBL" id="AJK45120.1"/>
    </source>
</evidence>
<feature type="region of interest" description="Disordered" evidence="1">
    <location>
        <begin position="205"/>
        <end position="256"/>
    </location>
</feature>
<feature type="transmembrane region" description="Helical" evidence="2">
    <location>
        <begin position="170"/>
        <end position="188"/>
    </location>
</feature>
<feature type="transmembrane region" description="Helical" evidence="2">
    <location>
        <begin position="94"/>
        <end position="119"/>
    </location>
</feature>